<dbReference type="EMBL" id="QYRT01000033">
    <property type="protein sequence ID" value="TIH33668.1"/>
    <property type="molecule type" value="Genomic_DNA"/>
</dbReference>
<accession>A0A4T2BVM4</accession>
<comment type="caution">
    <text evidence="1">The sequence shown here is derived from an EMBL/GenBank/DDBJ whole genome shotgun (WGS) entry which is preliminary data.</text>
</comment>
<protein>
    <recommendedName>
        <fullName evidence="3">Tail fiber protein</fullName>
    </recommendedName>
</protein>
<dbReference type="Proteomes" id="UP000306192">
    <property type="component" value="Unassembled WGS sequence"/>
</dbReference>
<evidence type="ECO:0000313" key="2">
    <source>
        <dbReference type="Proteomes" id="UP000306192"/>
    </source>
</evidence>
<dbReference type="Gene3D" id="2.160.20.10">
    <property type="entry name" value="Single-stranded right-handed beta-helix, Pectin lyase-like"/>
    <property type="match status" value="1"/>
</dbReference>
<dbReference type="SUPFAM" id="SSF51126">
    <property type="entry name" value="Pectin lyase-like"/>
    <property type="match status" value="1"/>
</dbReference>
<dbReference type="RefSeq" id="WP_136642990.1">
    <property type="nucleotide sequence ID" value="NZ_QYRT01000033.1"/>
</dbReference>
<dbReference type="InterPro" id="IPR011050">
    <property type="entry name" value="Pectin_lyase_fold/virulence"/>
</dbReference>
<proteinExistence type="predicted"/>
<reference evidence="1 2" key="1">
    <citation type="journal article" date="2019" name="Microorganisms">
        <title>Systematic Affiliation and Genome Analysis of Subtercola vilae DB165(T) with Particular Emphasis on Cold Adaptation of an Isolate from a High-Altitude Cold Volcano Lake.</title>
        <authorList>
            <person name="Villalobos A.S."/>
            <person name="Wiese J."/>
            <person name="Imhoff J.F."/>
            <person name="Dorador C."/>
            <person name="Keller A."/>
            <person name="Hentschel U."/>
        </authorList>
    </citation>
    <scope>NUCLEOTIDE SEQUENCE [LARGE SCALE GENOMIC DNA]</scope>
    <source>
        <strain evidence="1 2">DB165</strain>
    </source>
</reference>
<dbReference type="AlphaFoldDB" id="A0A4T2BVM4"/>
<gene>
    <name evidence="1" type="ORF">D4765_14390</name>
</gene>
<keyword evidence="2" id="KW-1185">Reference proteome</keyword>
<name>A0A4T2BVM4_9MICO</name>
<organism evidence="1 2">
    <name type="scientific">Subtercola vilae</name>
    <dbReference type="NCBI Taxonomy" id="2056433"/>
    <lineage>
        <taxon>Bacteria</taxon>
        <taxon>Bacillati</taxon>
        <taxon>Actinomycetota</taxon>
        <taxon>Actinomycetes</taxon>
        <taxon>Micrococcales</taxon>
        <taxon>Microbacteriaceae</taxon>
        <taxon>Subtercola</taxon>
    </lineage>
</organism>
<dbReference type="OrthoDB" id="5106009at2"/>
<dbReference type="PANTHER" id="PTHR47372">
    <property type="entry name" value="DAUER UP-REGULATED-RELATED"/>
    <property type="match status" value="1"/>
</dbReference>
<evidence type="ECO:0000313" key="1">
    <source>
        <dbReference type="EMBL" id="TIH33668.1"/>
    </source>
</evidence>
<dbReference type="PANTHER" id="PTHR47372:SF11">
    <property type="entry name" value="RE19971P"/>
    <property type="match status" value="1"/>
</dbReference>
<dbReference type="InterPro" id="IPR012334">
    <property type="entry name" value="Pectin_lyas_fold"/>
</dbReference>
<evidence type="ECO:0008006" key="3">
    <source>
        <dbReference type="Google" id="ProtNLM"/>
    </source>
</evidence>
<sequence>MAQRIVTITAVIGPNLKLADNTNIGIGPARNYTDSSGVQHLPLPATYTFHNGSLTVTNMDDTDGSGNPVQWVFVMGATDQFGQFAGTQSSVKTFPAGDPTVAVDFYTGMVAVTTQITPGSSVTAQAQSVVASQAASTSATQAAASAVTAAGSVTGIGNSVAAAALSAGSAATAAGTAATAATTATSASGSATTSATNAASSAVSAGNSATSAAGSAAGATGSASVASSSAGTAATAATNAGTSAAGSASSATAAGSSATAAAGSASSAAGSVTTAGNSATAAANSATSAANSATQASNTAAAIPTTNDPIVANLAASPGSATDLALRARMKIAAVSTTSSPAVISQHNATDATAGVLTRTLPTGQPEGTVLSVEKADASTNVVNITGNVRGVASVIIPLALPKETVEFRADSSGSWWPVSGHKTLSSLDGRYPTPNWGTVAVGDAAVRPVGKGEHFFDVRDQYGANHFPAYTDDTPYFQAAVNAAAAVGGVVQFPPFDYHITGLSIPDFVSLRVMAGGMHSRFSTAGVGASGRRATARFLHVTSTDTGDVITINGSGTAIADLYIDGNGAPGTGLNTNGFETKLDNVRIINCNGIGLYIRGENNNKWKDLYVDDCGKAGVYVGTGPTATITTPAIPAVRWTSEGNTVNNIRLFGLTIERPRGDVALELAVGTDSGSYWSEWLDIFGPHLESPAINHPNTVEPMIRLGNIRGLNFFGGMLYSGPGYNTAHDQQATRTYANGGIRFFGTAFVGADTTVAISAAGVTPAVYLPPSQVLVHLVHGNDIAFIGCTFDRFTVAGILIESTYGGDVYIDAATAAQTGVVIDPSSGVQTPTVQAPMVVDNRAAKSKYRVLGNLEVSGHLSTKQITPPTAAAQYGIANLVMLPGAADDSGNISFGSGATPSPGGIVVVTFAKPLESGARQAVISCFPNNAKTQALGLYGAVKSDGTGFTLYAAVAPAASQTALTFQFGYEIRA</sequence>